<dbReference type="RefSeq" id="WP_143060920.1">
    <property type="nucleotide sequence ID" value="NZ_FNOK01000008.1"/>
</dbReference>
<sequence>MAATGRIGTTRPRRLTCTTTTNVTEVQAMSFKIRPDELRKAAGQASSAAEQVRGVALRTGAEQIARALPGAAASSAAAALAGDWNAEVEQWAKATGDYGQNLDACATQYLAGDNSIAEEFTAIRLSAFGGLR</sequence>
<reference evidence="2" key="1">
    <citation type="submission" date="2016-10" db="EMBL/GenBank/DDBJ databases">
        <authorList>
            <person name="Varghese N."/>
            <person name="Submissions S."/>
        </authorList>
    </citation>
    <scope>NUCLEOTIDE SEQUENCE [LARGE SCALE GENOMIC DNA]</scope>
    <source>
        <strain evidence="2">CGMCC 4.3530</strain>
    </source>
</reference>
<dbReference type="Gene3D" id="1.10.287.1060">
    <property type="entry name" value="ESAT-6-like"/>
    <property type="match status" value="1"/>
</dbReference>
<name>A0A1H2ZM90_9PSEU</name>
<dbReference type="SUPFAM" id="SSF140453">
    <property type="entry name" value="EsxAB dimer-like"/>
    <property type="match status" value="1"/>
</dbReference>
<dbReference type="AlphaFoldDB" id="A0A1H2ZM90"/>
<keyword evidence="2" id="KW-1185">Reference proteome</keyword>
<dbReference type="Proteomes" id="UP000199529">
    <property type="component" value="Unassembled WGS sequence"/>
</dbReference>
<gene>
    <name evidence="1" type="ORF">SAMN05216215_1008113</name>
</gene>
<protein>
    <submittedName>
        <fullName evidence="1">Excreted virulence factor EspC, type VII ESX diderm</fullName>
    </submittedName>
</protein>
<evidence type="ECO:0000313" key="2">
    <source>
        <dbReference type="Proteomes" id="UP000199529"/>
    </source>
</evidence>
<dbReference type="InterPro" id="IPR036689">
    <property type="entry name" value="ESAT-6-like_sf"/>
</dbReference>
<accession>A0A1H2ZM90</accession>
<evidence type="ECO:0000313" key="1">
    <source>
        <dbReference type="EMBL" id="SDX18570.1"/>
    </source>
</evidence>
<dbReference type="STRING" id="418495.SAMN05216215_1008113"/>
<organism evidence="1 2">
    <name type="scientific">Saccharopolyspora shandongensis</name>
    <dbReference type="NCBI Taxonomy" id="418495"/>
    <lineage>
        <taxon>Bacteria</taxon>
        <taxon>Bacillati</taxon>
        <taxon>Actinomycetota</taxon>
        <taxon>Actinomycetes</taxon>
        <taxon>Pseudonocardiales</taxon>
        <taxon>Pseudonocardiaceae</taxon>
        <taxon>Saccharopolyspora</taxon>
    </lineage>
</organism>
<dbReference type="EMBL" id="FNOK01000008">
    <property type="protein sequence ID" value="SDX18570.1"/>
    <property type="molecule type" value="Genomic_DNA"/>
</dbReference>
<proteinExistence type="predicted"/>
<dbReference type="OrthoDB" id="9841250at2"/>